<gene>
    <name evidence="1" type="ORF">O6B32_02390</name>
</gene>
<evidence type="ECO:0000313" key="2">
    <source>
        <dbReference type="Proteomes" id="UP001075225"/>
    </source>
</evidence>
<dbReference type="AlphaFoldDB" id="A0A9Q4KJY7"/>
<reference evidence="1" key="1">
    <citation type="submission" date="2022-12" db="EMBL/GenBank/DDBJ databases">
        <title>Species Delineation and Comparative Genomics within the Campylobacter ureolyticus Complex.</title>
        <authorList>
            <person name="Maki J."/>
            <person name="Howard M."/>
            <person name="Connelly S."/>
            <person name="Hardy D.J."/>
            <person name="Cameron A."/>
        </authorList>
    </citation>
    <scope>NUCLEOTIDE SEQUENCE</scope>
    <source>
        <strain evidence="1">URMC_787</strain>
    </source>
</reference>
<dbReference type="EMBL" id="JAPXGO010000001">
    <property type="protein sequence ID" value="MCZ6159332.1"/>
    <property type="molecule type" value="Genomic_DNA"/>
</dbReference>
<proteinExistence type="predicted"/>
<dbReference type="RefSeq" id="WP_269484389.1">
    <property type="nucleotide sequence ID" value="NZ_JAPXGH010000009.1"/>
</dbReference>
<accession>A0A9Q4KJY7</accession>
<evidence type="ECO:0000313" key="1">
    <source>
        <dbReference type="EMBL" id="MCZ6159332.1"/>
    </source>
</evidence>
<sequence>MTNQRLKLINENLRKNYQKKYRKTLLAFKPFMAMTDFELIEFYLKYDHSYSNLHRLAIMENEMFDRDMQNIIKLSKKHNLNDLEAIKTSLENRMIISYKEINMTYLKWILRGFGKSLNKQEDRIKLNKILNDLKDFLGFEEVKIDDWEYDSHILHIYTEFINNKYFSKITSGDNLHRKITGNDFIIYFSFEADKSINLDKKLIDFLKSELR</sequence>
<organism evidence="1 2">
    <name type="scientific">Campylobacter ureolyticus</name>
    <dbReference type="NCBI Taxonomy" id="827"/>
    <lineage>
        <taxon>Bacteria</taxon>
        <taxon>Pseudomonadati</taxon>
        <taxon>Campylobacterota</taxon>
        <taxon>Epsilonproteobacteria</taxon>
        <taxon>Campylobacterales</taxon>
        <taxon>Campylobacteraceae</taxon>
        <taxon>Campylobacter</taxon>
    </lineage>
</organism>
<protein>
    <submittedName>
        <fullName evidence="1">Uncharacterized protein</fullName>
    </submittedName>
</protein>
<comment type="caution">
    <text evidence="1">The sequence shown here is derived from an EMBL/GenBank/DDBJ whole genome shotgun (WGS) entry which is preliminary data.</text>
</comment>
<dbReference type="Proteomes" id="UP001075225">
    <property type="component" value="Unassembled WGS sequence"/>
</dbReference>
<name>A0A9Q4KJY7_9BACT</name>